<evidence type="ECO:0000256" key="5">
    <source>
        <dbReference type="ARBA" id="ARBA00022825"/>
    </source>
</evidence>
<feature type="transmembrane region" description="Helical" evidence="9">
    <location>
        <begin position="1640"/>
        <end position="1661"/>
    </location>
</feature>
<evidence type="ECO:0000256" key="9">
    <source>
        <dbReference type="SAM" id="Phobius"/>
    </source>
</evidence>
<evidence type="ECO:0000256" key="1">
    <source>
        <dbReference type="ARBA" id="ARBA00001913"/>
    </source>
</evidence>
<keyword evidence="10" id="KW-0732">Signal</keyword>
<feature type="domain" description="Peptidase S53" evidence="11">
    <location>
        <begin position="232"/>
        <end position="705"/>
    </location>
</feature>
<name>A0A2N9L856_9BACT</name>
<evidence type="ECO:0000256" key="2">
    <source>
        <dbReference type="ARBA" id="ARBA00022670"/>
    </source>
</evidence>
<keyword evidence="5" id="KW-0720">Serine protease</keyword>
<dbReference type="SUPFAM" id="SSF54897">
    <property type="entry name" value="Protease propeptides/inhibitors"/>
    <property type="match status" value="1"/>
</dbReference>
<keyword evidence="9" id="KW-0812">Transmembrane</keyword>
<dbReference type="PANTHER" id="PTHR14218">
    <property type="entry name" value="PROTEASE S8 TRIPEPTIDYL PEPTIDASE I CLN2"/>
    <property type="match status" value="1"/>
</dbReference>
<dbReference type="SUPFAM" id="SSF52743">
    <property type="entry name" value="Subtilisin-like"/>
    <property type="match status" value="1"/>
</dbReference>
<dbReference type="PROSITE" id="PS00138">
    <property type="entry name" value="SUBTILASE_SER"/>
    <property type="match status" value="1"/>
</dbReference>
<dbReference type="Gene3D" id="3.40.50.200">
    <property type="entry name" value="Peptidase S8/S53 domain"/>
    <property type="match status" value="1"/>
</dbReference>
<dbReference type="Pfam" id="PF09286">
    <property type="entry name" value="Pro-kuma_activ"/>
    <property type="match status" value="1"/>
</dbReference>
<dbReference type="GO" id="GO:0008240">
    <property type="term" value="F:tripeptidyl-peptidase activity"/>
    <property type="evidence" value="ECO:0007669"/>
    <property type="project" value="TreeGrafter"/>
</dbReference>
<dbReference type="Gene3D" id="2.60.40.10">
    <property type="entry name" value="Immunoglobulins"/>
    <property type="match status" value="2"/>
</dbReference>
<dbReference type="PANTHER" id="PTHR14218:SF15">
    <property type="entry name" value="TRIPEPTIDYL-PEPTIDASE 1"/>
    <property type="match status" value="1"/>
</dbReference>
<dbReference type="InterPro" id="IPR015366">
    <property type="entry name" value="S53_propep"/>
</dbReference>
<feature type="signal peptide" evidence="10">
    <location>
        <begin position="1"/>
        <end position="24"/>
    </location>
</feature>
<proteinExistence type="predicted"/>
<reference evidence="13" key="1">
    <citation type="submission" date="2018-02" db="EMBL/GenBank/DDBJ databases">
        <authorList>
            <person name="Hausmann B."/>
        </authorList>
    </citation>
    <scope>NUCLEOTIDE SEQUENCE [LARGE SCALE GENOMIC DNA]</scope>
    <source>
        <strain evidence="13">Peat soil MAG SbA5</strain>
    </source>
</reference>
<accession>A0A2N9L856</accession>
<keyword evidence="2" id="KW-0645">Protease</keyword>
<protein>
    <submittedName>
        <fullName evidence="12">Peptidase S53 propeptide</fullName>
    </submittedName>
</protein>
<feature type="chain" id="PRO_5014608286" evidence="10">
    <location>
        <begin position="25"/>
        <end position="1707"/>
    </location>
</feature>
<gene>
    <name evidence="12" type="ORF">SBA5_240033</name>
</gene>
<comment type="cofactor">
    <cofactor evidence="1">
        <name>Ca(2+)</name>
        <dbReference type="ChEBI" id="CHEBI:29108"/>
    </cofactor>
</comment>
<dbReference type="InterPro" id="IPR036852">
    <property type="entry name" value="Peptidase_S8/S53_dom_sf"/>
</dbReference>
<feature type="region of interest" description="Disordered" evidence="8">
    <location>
        <begin position="1688"/>
        <end position="1707"/>
    </location>
</feature>
<dbReference type="Proteomes" id="UP000239735">
    <property type="component" value="Unassembled WGS sequence"/>
</dbReference>
<dbReference type="CDD" id="cd11377">
    <property type="entry name" value="Pro-peptidase_S53"/>
    <property type="match status" value="1"/>
</dbReference>
<evidence type="ECO:0000256" key="7">
    <source>
        <dbReference type="ARBA" id="ARBA00023145"/>
    </source>
</evidence>
<evidence type="ECO:0000256" key="10">
    <source>
        <dbReference type="SAM" id="SignalP"/>
    </source>
</evidence>
<evidence type="ECO:0000256" key="3">
    <source>
        <dbReference type="ARBA" id="ARBA00022723"/>
    </source>
</evidence>
<dbReference type="GO" id="GO:0006508">
    <property type="term" value="P:proteolysis"/>
    <property type="evidence" value="ECO:0007669"/>
    <property type="project" value="UniProtKB-KW"/>
</dbReference>
<evidence type="ECO:0000313" key="12">
    <source>
        <dbReference type="EMBL" id="SPE19450.1"/>
    </source>
</evidence>
<sequence length="1707" mass="171683">MINLRSLPLCVLASVLVSPLSSLAQQAAPAVRIVNPVNESQRITLTHTVNPLANAANDRGAAPDGMQLDRLQLVLQRSPAQETALRQFIAEENTPGSPSYHQWLTPQQFGTQFGASDQDIATVESWLGSHGFAISRVNPGKGTLEFSGSVAQLRDAFHTQIHRYAVDGETHYANADDPQIPAALAPAIAGFTSLNNFRPRSYLQKLGRASFNPATHQVSQWTWGTSSSEYFVLAPGDFATQYDLAPLYAANVNGTGQTIAIINESNINIDLVNQYRTLFGLPANPPQVIIDGNDPGIDGVNNPDGPNFASFEAYLDVEEAGAIAPNAQIDLVIAGDTSIEGGLVLAMEHAVYADVAPVLSISFGSCESNLRATNAFINSLWEQAAAQGQTVMVSTGDDGSAGCDNDNSVEYATQGQAVNGFASTPYNVAVGGTDFFYSQYNAGSTNLNAQLATYWNTTASQLPVTSLIKAPIPEQPWNDSQYGLDAYNQYTSTGTSSIAGGSGGASNAAICAAGYNTTTGACTGTLSGYPKPSWQTGAGVPNDNVRDLPDVSLFAANGSNFSFYPICAVDGDCQTAGLGSGQIVQISGVGGTSASAPAFAGIMALVVEKWGRQGQADNLLYALKTQYPAAFHDVTNGTNSVPCEFAPTVSLNCIAVTSPATVNGVTEGQIGTGTTPEYNATAGYNLATGLGTIDANVLVTDWSKVTLAASATTMTPSQTSFAHGTSITISGTVTGSAPTGNVALMTDSTEPLEQGQEPFPLSSGSYSGTTSTLPGGTYHIWAQYGGDAKNAMSTSTPPVSITVTPETPGMNFNLFNAALGSVYTPSSGPGTSVDYGTQLMLSSEVAPTSQLTNLQNCVTKGTGCSSLSYTQPTGTVTFADNSNTINTAVMNAEGDAEYNAPFAVGTHSVVATYNGDQSYNKITSSPITFTVIKDSPEFFYGASNMNSSGAIIAGQPTVFNVIVENGAQYNVASQTNGSVAPVPVAPPTGTITLSSSPSGISGTITLSSGVDSSDGAQAGIGTVTLSSLAANNYNVTFTYSGDNNYSGGSATGTISVGGGSSGLASTVNATISGSTISPNGSILVTGTVTGQSGHPAPTGDCISTGVVVFSSGGGLECVRLTAGSGDVSTFSAILNSQDLFQGANFVTLQYTGDSVYAGSEFNLNSGNSIPNPLADFTLVPVTTIVPVNISGGANSGTDTINVSSVNGFAGTVNLTCAAVSPVTCTISPNPALSNQGSSTSTLTVNVPAGTANGNYNVLITAKDAATGEYIHTLSVTADVSGSGPAITVTNSGNITVVEGVNSGNTSTITVTPSGGFTGVVNLTCAVTSPSPLPANPITCAAANLNPSSVNITGTSALTSVLTINTTSTTTAGAYVVTITGTSGSVSSFTTVGVTVNLPQDFSMSNGGAITVNAGTNTGNTTPINVMPSGGFTGTVNLSCAVTTAPAGASNSLTCGSSNLSPTSVNVSSASPVNATLTATTSSSTTTGAYVITVTGTAGTDVHTTTVNVTVNAAAAQSYTVTATGPTSTASPGTAATASIKVTGSGGYGGTVALSCSLNSGGPTNQSGDTPSCSITSGASLNLGTTNPGTATATVSSTAATAGLVVPAFGKGKGWLGAGSGTVLALLFFFGIPARRRSWRAMLGIVVAMVALGVMSSCGGGSSGGGGGGTTPKDPGTAAGTYTFTVTSSGTPAVTPPPTNPTFTVTFN</sequence>
<dbReference type="InterPro" id="IPR050819">
    <property type="entry name" value="Tripeptidyl-peptidase_I"/>
</dbReference>
<dbReference type="InterPro" id="IPR023828">
    <property type="entry name" value="Peptidase_S8_Ser-AS"/>
</dbReference>
<keyword evidence="3" id="KW-0479">Metal-binding</keyword>
<feature type="transmembrane region" description="Helical" evidence="9">
    <location>
        <begin position="1613"/>
        <end position="1633"/>
    </location>
</feature>
<dbReference type="Pfam" id="PF16640">
    <property type="entry name" value="Big_3_5"/>
    <property type="match status" value="2"/>
</dbReference>
<dbReference type="CDD" id="cd04056">
    <property type="entry name" value="Peptidases_S53"/>
    <property type="match status" value="1"/>
</dbReference>
<dbReference type="PROSITE" id="PS51695">
    <property type="entry name" value="SEDOLISIN"/>
    <property type="match status" value="1"/>
</dbReference>
<evidence type="ECO:0000256" key="6">
    <source>
        <dbReference type="ARBA" id="ARBA00022837"/>
    </source>
</evidence>
<dbReference type="InterPro" id="IPR030400">
    <property type="entry name" value="Sedolisin_dom"/>
</dbReference>
<dbReference type="SMART" id="SM00944">
    <property type="entry name" value="Pro-kuma_activ"/>
    <property type="match status" value="1"/>
</dbReference>
<dbReference type="EMBL" id="OKRB01000080">
    <property type="protein sequence ID" value="SPE19450.1"/>
    <property type="molecule type" value="Genomic_DNA"/>
</dbReference>
<keyword evidence="6" id="KW-0106">Calcium</keyword>
<evidence type="ECO:0000259" key="11">
    <source>
        <dbReference type="PROSITE" id="PS51695"/>
    </source>
</evidence>
<dbReference type="InterPro" id="IPR013783">
    <property type="entry name" value="Ig-like_fold"/>
</dbReference>
<keyword evidence="9" id="KW-1133">Transmembrane helix</keyword>
<evidence type="ECO:0000256" key="8">
    <source>
        <dbReference type="SAM" id="MobiDB-lite"/>
    </source>
</evidence>
<dbReference type="GO" id="GO:0046872">
    <property type="term" value="F:metal ion binding"/>
    <property type="evidence" value="ECO:0007669"/>
    <property type="project" value="UniProtKB-KW"/>
</dbReference>
<evidence type="ECO:0000256" key="4">
    <source>
        <dbReference type="ARBA" id="ARBA00022801"/>
    </source>
</evidence>
<dbReference type="InterPro" id="IPR032109">
    <property type="entry name" value="Big_3_5"/>
</dbReference>
<dbReference type="OrthoDB" id="127592at2"/>
<evidence type="ECO:0000313" key="13">
    <source>
        <dbReference type="Proteomes" id="UP000239735"/>
    </source>
</evidence>
<organism evidence="12 13">
    <name type="scientific">Candidatus Sulfuritelmatomonas gaucii</name>
    <dbReference type="NCBI Taxonomy" id="2043161"/>
    <lineage>
        <taxon>Bacteria</taxon>
        <taxon>Pseudomonadati</taxon>
        <taxon>Acidobacteriota</taxon>
        <taxon>Terriglobia</taxon>
        <taxon>Terriglobales</taxon>
        <taxon>Acidobacteriaceae</taxon>
        <taxon>Candidatus Sulfuritelmatomonas</taxon>
    </lineage>
</organism>
<keyword evidence="4" id="KW-0378">Hydrolase</keyword>
<keyword evidence="7" id="KW-0865">Zymogen</keyword>
<keyword evidence="9" id="KW-0472">Membrane</keyword>
<dbReference type="GO" id="GO:0004252">
    <property type="term" value="F:serine-type endopeptidase activity"/>
    <property type="evidence" value="ECO:0007669"/>
    <property type="project" value="InterPro"/>
</dbReference>